<dbReference type="NCBIfam" id="NF010588">
    <property type="entry name" value="PRK13981.1"/>
    <property type="match status" value="1"/>
</dbReference>
<sequence>MALAQVNPTVGDLAGNAELVLAWARRAGAAGADLAAFPEMALTGHPVEDLALRASFVEASRRSVAALAARLAEDGLGGLPVAVGYLDSDAAGRPVNALAWLHGGAVLLRSAKHHLSDSGVFDEFRCFAPGDRLPVLRIRGADVAAAVCEDLWQDGGPVSATADAGAGLLLVLDGTPYERGADGARLDLYARRARQAGCALACVNLVGGQDELVFDGGSVVVAADGALLARAPRFVQHLLVTDVTLPDAAPAAEGAFPRDAHDGTVITIERRFASTGPAPARAPVTAELAAPLTEAAEVYGALVTGVRDYVGKNGFRSVVLGLSGGIDSALVATVAADALGPERVHAVLMPSRYSSEHSLSDAADLVERQGLHSRIVPINDLVAAYDKELALTGLAAENLQARIRGTVLMALSNQEGHLVLTTGNKSELAVGYSTLYGDSAGGFGPLKDLTKTRVWELSRWRNARRGPGPLLSDLGPEPIPPAVIDKEPSAELRPDQRDTDALPPYDVLDPLLDDYVERDLGRDALVAAGHDPALVERVIRLVDAAEHKRRQYPPGPKTSAKDFGRDRRLPITSRWRESR</sequence>
<feature type="binding site" evidence="7">
    <location>
        <position position="548"/>
    </location>
    <ligand>
        <name>deamido-NAD(+)</name>
        <dbReference type="ChEBI" id="CHEBI:58437"/>
        <note>ligand shared between two neighboring subunits</note>
    </ligand>
</feature>
<dbReference type="HAMAP" id="MF_02090">
    <property type="entry name" value="NadE_glutamine_dep"/>
    <property type="match status" value="1"/>
</dbReference>
<dbReference type="NCBIfam" id="TIGR00552">
    <property type="entry name" value="nadE"/>
    <property type="match status" value="1"/>
</dbReference>
<comment type="caution">
    <text evidence="12">The sequence shown here is derived from an EMBL/GenBank/DDBJ whole genome shotgun (WGS) entry which is preliminary data.</text>
</comment>
<dbReference type="Pfam" id="PF00795">
    <property type="entry name" value="CN_hydrolase"/>
    <property type="match status" value="1"/>
</dbReference>
<dbReference type="SUPFAM" id="SSF52402">
    <property type="entry name" value="Adenine nucleotide alpha hydrolases-like"/>
    <property type="match status" value="1"/>
</dbReference>
<comment type="function">
    <text evidence="7">Catalyzes the ATP-dependent amidation of deamido-NAD to form NAD. Uses L-glutamine as a nitrogen source.</text>
</comment>
<comment type="similarity">
    <text evidence="9">Belongs to the NAD synthetase family.</text>
</comment>
<keyword evidence="13" id="KW-1185">Reference proteome</keyword>
<gene>
    <name evidence="7" type="primary">nadE</name>
    <name evidence="12" type="ORF">EDD29_1294</name>
</gene>
<dbReference type="Pfam" id="PF02540">
    <property type="entry name" value="NAD_synthase"/>
    <property type="match status" value="1"/>
</dbReference>
<evidence type="ECO:0000256" key="7">
    <source>
        <dbReference type="HAMAP-Rule" id="MF_02090"/>
    </source>
</evidence>
<dbReference type="CDD" id="cd00553">
    <property type="entry name" value="NAD_synthase"/>
    <property type="match status" value="1"/>
</dbReference>
<feature type="region of interest" description="Disordered" evidence="10">
    <location>
        <begin position="466"/>
        <end position="504"/>
    </location>
</feature>
<accession>A0A3N1CRF4</accession>
<feature type="binding site" evidence="7">
    <location>
        <position position="398"/>
    </location>
    <ligand>
        <name>deamido-NAD(+)</name>
        <dbReference type="ChEBI" id="CHEBI:58437"/>
        <note>ligand shared between two neighboring subunits</note>
    </ligand>
</feature>
<dbReference type="UniPathway" id="UPA00253">
    <property type="reaction ID" value="UER00334"/>
</dbReference>
<dbReference type="InterPro" id="IPR003694">
    <property type="entry name" value="NAD_synthase"/>
</dbReference>
<protein>
    <recommendedName>
        <fullName evidence="7 8">Glutamine-dependent NAD(+) synthetase</fullName>
        <ecNumber evidence="7 8">6.3.5.1</ecNumber>
    </recommendedName>
    <alternativeName>
        <fullName evidence="7 8">NAD(+) synthase [glutamine-hydrolyzing]</fullName>
    </alternativeName>
</protein>
<keyword evidence="5 7" id="KW-0067">ATP-binding</keyword>
<dbReference type="InterPro" id="IPR022310">
    <property type="entry name" value="NAD/GMP_synthase"/>
</dbReference>
<comment type="caution">
    <text evidence="7">Lacks conserved residue(s) required for the propagation of feature annotation.</text>
</comment>
<feature type="compositionally biased region" description="Basic and acidic residues" evidence="10">
    <location>
        <begin position="559"/>
        <end position="579"/>
    </location>
</feature>
<evidence type="ECO:0000256" key="6">
    <source>
        <dbReference type="ARBA" id="ARBA00023027"/>
    </source>
</evidence>
<comment type="similarity">
    <text evidence="2 7 8">In the C-terminal section; belongs to the NAD synthetase family.</text>
</comment>
<feature type="domain" description="CN hydrolase" evidence="11">
    <location>
        <begin position="1"/>
        <end position="245"/>
    </location>
</feature>
<dbReference type="GO" id="GO:0005737">
    <property type="term" value="C:cytoplasm"/>
    <property type="evidence" value="ECO:0007669"/>
    <property type="project" value="InterPro"/>
</dbReference>
<feature type="compositionally biased region" description="Basic and acidic residues" evidence="10">
    <location>
        <begin position="484"/>
        <end position="500"/>
    </location>
</feature>
<dbReference type="InterPro" id="IPR036526">
    <property type="entry name" value="C-N_Hydrolase_sf"/>
</dbReference>
<comment type="catalytic activity">
    <reaction evidence="7 8">
        <text>deamido-NAD(+) + L-glutamine + ATP + H2O = L-glutamate + AMP + diphosphate + NAD(+) + H(+)</text>
        <dbReference type="Rhea" id="RHEA:24384"/>
        <dbReference type="ChEBI" id="CHEBI:15377"/>
        <dbReference type="ChEBI" id="CHEBI:15378"/>
        <dbReference type="ChEBI" id="CHEBI:29985"/>
        <dbReference type="ChEBI" id="CHEBI:30616"/>
        <dbReference type="ChEBI" id="CHEBI:33019"/>
        <dbReference type="ChEBI" id="CHEBI:57540"/>
        <dbReference type="ChEBI" id="CHEBI:58359"/>
        <dbReference type="ChEBI" id="CHEBI:58437"/>
        <dbReference type="ChEBI" id="CHEBI:456215"/>
        <dbReference type="EC" id="6.3.5.1"/>
    </reaction>
</comment>
<dbReference type="PROSITE" id="PS50263">
    <property type="entry name" value="CN_HYDROLASE"/>
    <property type="match status" value="1"/>
</dbReference>
<keyword evidence="4 7" id="KW-0547">Nucleotide-binding</keyword>
<evidence type="ECO:0000256" key="5">
    <source>
        <dbReference type="ARBA" id="ARBA00022840"/>
    </source>
</evidence>
<dbReference type="CDD" id="cd07570">
    <property type="entry name" value="GAT_Gln-NAD-synth"/>
    <property type="match status" value="1"/>
</dbReference>
<feature type="active site" description="For glutaminase activity" evidence="7">
    <location>
        <position position="112"/>
    </location>
</feature>
<dbReference type="InterPro" id="IPR014445">
    <property type="entry name" value="Gln-dep_NAD_synthase"/>
</dbReference>
<feature type="region of interest" description="Disordered" evidence="10">
    <location>
        <begin position="547"/>
        <end position="579"/>
    </location>
</feature>
<dbReference type="GO" id="GO:0009435">
    <property type="term" value="P:NAD+ biosynthetic process"/>
    <property type="evidence" value="ECO:0007669"/>
    <property type="project" value="UniProtKB-UniRule"/>
</dbReference>
<evidence type="ECO:0000313" key="13">
    <source>
        <dbReference type="Proteomes" id="UP000272400"/>
    </source>
</evidence>
<comment type="pathway">
    <text evidence="1 7 8">Cofactor biosynthesis; NAD(+) biosynthesis; NAD(+) from deamido-NAD(+) (L-Gln route): step 1/1.</text>
</comment>
<evidence type="ECO:0000256" key="9">
    <source>
        <dbReference type="RuleBase" id="RU003811"/>
    </source>
</evidence>
<evidence type="ECO:0000256" key="3">
    <source>
        <dbReference type="ARBA" id="ARBA00022598"/>
    </source>
</evidence>
<organism evidence="12 13">
    <name type="scientific">Actinocorallia herbida</name>
    <dbReference type="NCBI Taxonomy" id="58109"/>
    <lineage>
        <taxon>Bacteria</taxon>
        <taxon>Bacillati</taxon>
        <taxon>Actinomycetota</taxon>
        <taxon>Actinomycetes</taxon>
        <taxon>Streptosporangiales</taxon>
        <taxon>Thermomonosporaceae</taxon>
        <taxon>Actinocorallia</taxon>
    </lineage>
</organism>
<keyword evidence="6 7" id="KW-0520">NAD</keyword>
<dbReference type="PANTHER" id="PTHR23090:SF9">
    <property type="entry name" value="GLUTAMINE-DEPENDENT NAD(+) SYNTHETASE"/>
    <property type="match status" value="1"/>
</dbReference>
<evidence type="ECO:0000256" key="1">
    <source>
        <dbReference type="ARBA" id="ARBA00005188"/>
    </source>
</evidence>
<dbReference type="EMBL" id="RJKE01000001">
    <property type="protein sequence ID" value="ROO83785.1"/>
    <property type="molecule type" value="Genomic_DNA"/>
</dbReference>
<dbReference type="GO" id="GO:0005524">
    <property type="term" value="F:ATP binding"/>
    <property type="evidence" value="ECO:0007669"/>
    <property type="project" value="UniProtKB-UniRule"/>
</dbReference>
<name>A0A3N1CRF4_9ACTN</name>
<dbReference type="InterPro" id="IPR003010">
    <property type="entry name" value="C-N_Hydrolase"/>
</dbReference>
<dbReference type="GO" id="GO:0004359">
    <property type="term" value="F:glutaminase activity"/>
    <property type="evidence" value="ECO:0007669"/>
    <property type="project" value="InterPro"/>
</dbReference>
<feature type="binding site" evidence="7">
    <location>
        <position position="427"/>
    </location>
    <ligand>
        <name>deamido-NAD(+)</name>
        <dbReference type="ChEBI" id="CHEBI:58437"/>
        <note>ligand shared between two neighboring subunits</note>
    </ligand>
</feature>
<keyword evidence="3 7" id="KW-0436">Ligase</keyword>
<dbReference type="PANTHER" id="PTHR23090">
    <property type="entry name" value="NH 3 /GLUTAMINE-DEPENDENT NAD + SYNTHETASE"/>
    <property type="match status" value="1"/>
</dbReference>
<dbReference type="FunFam" id="3.40.50.620:FF:000106">
    <property type="entry name" value="Glutamine-dependent NAD(+) synthetase"/>
    <property type="match status" value="1"/>
</dbReference>
<feature type="binding site" evidence="7">
    <location>
        <begin position="321"/>
        <end position="328"/>
    </location>
    <ligand>
        <name>ATP</name>
        <dbReference type="ChEBI" id="CHEBI:30616"/>
    </ligand>
</feature>
<dbReference type="GO" id="GO:0003952">
    <property type="term" value="F:NAD+ synthase (glutamine-hydrolyzing) activity"/>
    <property type="evidence" value="ECO:0007669"/>
    <property type="project" value="UniProtKB-UniRule"/>
</dbReference>
<dbReference type="SUPFAM" id="SSF56317">
    <property type="entry name" value="Carbon-nitrogen hydrolase"/>
    <property type="match status" value="1"/>
</dbReference>
<dbReference type="Proteomes" id="UP000272400">
    <property type="component" value="Unassembled WGS sequence"/>
</dbReference>
<reference evidence="12 13" key="1">
    <citation type="submission" date="2018-11" db="EMBL/GenBank/DDBJ databases">
        <title>Sequencing the genomes of 1000 actinobacteria strains.</title>
        <authorList>
            <person name="Klenk H.-P."/>
        </authorList>
    </citation>
    <scope>NUCLEOTIDE SEQUENCE [LARGE SCALE GENOMIC DNA]</scope>
    <source>
        <strain evidence="12 13">DSM 44254</strain>
    </source>
</reference>
<evidence type="ECO:0000259" key="11">
    <source>
        <dbReference type="PROSITE" id="PS50263"/>
    </source>
</evidence>
<evidence type="ECO:0000313" key="12">
    <source>
        <dbReference type="EMBL" id="ROO83785.1"/>
    </source>
</evidence>
<dbReference type="PIRSF" id="PIRSF006630">
    <property type="entry name" value="NADS_GAT"/>
    <property type="match status" value="1"/>
</dbReference>
<proteinExistence type="inferred from homology"/>
<evidence type="ECO:0000256" key="10">
    <source>
        <dbReference type="SAM" id="MobiDB-lite"/>
    </source>
</evidence>
<evidence type="ECO:0000256" key="8">
    <source>
        <dbReference type="PIRNR" id="PIRNR006630"/>
    </source>
</evidence>
<evidence type="ECO:0000256" key="2">
    <source>
        <dbReference type="ARBA" id="ARBA00007145"/>
    </source>
</evidence>
<evidence type="ECO:0000256" key="4">
    <source>
        <dbReference type="ARBA" id="ARBA00022741"/>
    </source>
</evidence>
<dbReference type="Gene3D" id="3.40.50.620">
    <property type="entry name" value="HUPs"/>
    <property type="match status" value="1"/>
</dbReference>
<feature type="active site" description="Nucleophile; for glutaminase activity" evidence="7">
    <location>
        <position position="148"/>
    </location>
</feature>
<dbReference type="GO" id="GO:0008795">
    <property type="term" value="F:NAD+ synthase activity"/>
    <property type="evidence" value="ECO:0007669"/>
    <property type="project" value="UniProtKB-UniRule"/>
</dbReference>
<dbReference type="Gene3D" id="3.60.110.10">
    <property type="entry name" value="Carbon-nitrogen hydrolase"/>
    <property type="match status" value="1"/>
</dbReference>
<feature type="binding site" evidence="7">
    <location>
        <position position="422"/>
    </location>
    <ligand>
        <name>ATP</name>
        <dbReference type="ChEBI" id="CHEBI:30616"/>
    </ligand>
</feature>
<dbReference type="AlphaFoldDB" id="A0A3N1CRF4"/>
<dbReference type="EC" id="6.3.5.1" evidence="7 8"/>
<dbReference type="InterPro" id="IPR014729">
    <property type="entry name" value="Rossmann-like_a/b/a_fold"/>
</dbReference>
<feature type="active site" description="Proton acceptor; for glutaminase activity" evidence="7">
    <location>
        <position position="39"/>
    </location>
</feature>